<dbReference type="RefSeq" id="WP_048356201.1">
    <property type="nucleotide sequence ID" value="NZ_CP023481.1"/>
</dbReference>
<dbReference type="InterPro" id="IPR036271">
    <property type="entry name" value="Tet_transcr_reg_TetR-rel_C_sf"/>
</dbReference>
<dbReference type="PRINTS" id="PR00455">
    <property type="entry name" value="HTHTETR"/>
</dbReference>
<name>A0A0J6F1N5_9BACI</name>
<feature type="domain" description="HTH tetR-type" evidence="4">
    <location>
        <begin position="7"/>
        <end position="67"/>
    </location>
</feature>
<feature type="DNA-binding region" description="H-T-H motif" evidence="3">
    <location>
        <begin position="30"/>
        <end position="49"/>
    </location>
</feature>
<evidence type="ECO:0000256" key="1">
    <source>
        <dbReference type="ARBA" id="ARBA00022491"/>
    </source>
</evidence>
<evidence type="ECO:0000313" key="8">
    <source>
        <dbReference type="Proteomes" id="UP001341297"/>
    </source>
</evidence>
<dbReference type="InterPro" id="IPR050624">
    <property type="entry name" value="HTH-type_Tx_Regulator"/>
</dbReference>
<dbReference type="Gene3D" id="1.10.357.10">
    <property type="entry name" value="Tetracycline Repressor, domain 2"/>
    <property type="match status" value="1"/>
</dbReference>
<evidence type="ECO:0000313" key="6">
    <source>
        <dbReference type="EMBL" id="MEC0485620.1"/>
    </source>
</evidence>
<gene>
    <name evidence="6" type="primary">refZ</name>
    <name evidence="5" type="ORF">AB447_213675</name>
    <name evidence="6" type="ORF">P8828_12325</name>
</gene>
<dbReference type="PANTHER" id="PTHR43479:SF11">
    <property type="entry name" value="ACREF_ENVCD OPERON REPRESSOR-RELATED"/>
    <property type="match status" value="1"/>
</dbReference>
<accession>A0A0J6E4H5</accession>
<dbReference type="SUPFAM" id="SSF46689">
    <property type="entry name" value="Homeodomain-like"/>
    <property type="match status" value="1"/>
</dbReference>
<dbReference type="Proteomes" id="UP000036168">
    <property type="component" value="Unassembled WGS sequence"/>
</dbReference>
<dbReference type="Pfam" id="PF00440">
    <property type="entry name" value="TetR_N"/>
    <property type="match status" value="1"/>
</dbReference>
<dbReference type="PATRIC" id="fig|1664069.3.peg.4232"/>
<dbReference type="OrthoDB" id="9789566at2"/>
<dbReference type="InterPro" id="IPR023772">
    <property type="entry name" value="DNA-bd_HTH_TetR-type_CS"/>
</dbReference>
<dbReference type="EMBL" id="LECW02000005">
    <property type="protein sequence ID" value="KRT94700.1"/>
    <property type="molecule type" value="Genomic_DNA"/>
</dbReference>
<organism evidence="5 7">
    <name type="scientific">Bacillus glycinifermentans</name>
    <dbReference type="NCBI Taxonomy" id="1664069"/>
    <lineage>
        <taxon>Bacteria</taxon>
        <taxon>Bacillati</taxon>
        <taxon>Bacillota</taxon>
        <taxon>Bacilli</taxon>
        <taxon>Bacillales</taxon>
        <taxon>Bacillaceae</taxon>
        <taxon>Bacillus</taxon>
    </lineage>
</organism>
<keyword evidence="2 3" id="KW-0238">DNA-binding</keyword>
<evidence type="ECO:0000313" key="7">
    <source>
        <dbReference type="Proteomes" id="UP000036168"/>
    </source>
</evidence>
<dbReference type="NCBIfam" id="NF037937">
    <property type="entry name" value="septum_RefZ"/>
    <property type="match status" value="1"/>
</dbReference>
<dbReference type="PROSITE" id="PS50977">
    <property type="entry name" value="HTH_TETR_2"/>
    <property type="match status" value="1"/>
</dbReference>
<dbReference type="SUPFAM" id="SSF48498">
    <property type="entry name" value="Tetracyclin repressor-like, C-terminal domain"/>
    <property type="match status" value="1"/>
</dbReference>
<evidence type="ECO:0000313" key="5">
    <source>
        <dbReference type="EMBL" id="KRT94700.1"/>
    </source>
</evidence>
<dbReference type="PANTHER" id="PTHR43479">
    <property type="entry name" value="ACREF/ENVCD OPERON REPRESSOR-RELATED"/>
    <property type="match status" value="1"/>
</dbReference>
<reference evidence="6 8" key="3">
    <citation type="submission" date="2023-03" db="EMBL/GenBank/DDBJ databases">
        <title>Agriculturally important microbes genome sequencing.</title>
        <authorList>
            <person name="Dunlap C."/>
        </authorList>
    </citation>
    <scope>NUCLEOTIDE SEQUENCE [LARGE SCALE GENOMIC DNA]</scope>
    <source>
        <strain evidence="6 8">CBP-3203</strain>
    </source>
</reference>
<protein>
    <submittedName>
        <fullName evidence="6">Forespore capture DNA-binding protein RefZ</fullName>
    </submittedName>
    <submittedName>
        <fullName evidence="5">Transcriptional regulator</fullName>
    </submittedName>
</protein>
<dbReference type="Gene3D" id="1.10.10.60">
    <property type="entry name" value="Homeodomain-like"/>
    <property type="match status" value="1"/>
</dbReference>
<evidence type="ECO:0000256" key="2">
    <source>
        <dbReference type="ARBA" id="ARBA00023125"/>
    </source>
</evidence>
<dbReference type="GO" id="GO:0003677">
    <property type="term" value="F:DNA binding"/>
    <property type="evidence" value="ECO:0007669"/>
    <property type="project" value="UniProtKB-UniRule"/>
</dbReference>
<keyword evidence="8" id="KW-1185">Reference proteome</keyword>
<dbReference type="InterPro" id="IPR001647">
    <property type="entry name" value="HTH_TetR"/>
</dbReference>
<proteinExistence type="predicted"/>
<keyword evidence="1" id="KW-0678">Repressor</keyword>
<dbReference type="STRING" id="1664069.BGLY_3492"/>
<evidence type="ECO:0000259" key="4">
    <source>
        <dbReference type="PROSITE" id="PS50977"/>
    </source>
</evidence>
<evidence type="ECO:0000256" key="3">
    <source>
        <dbReference type="PROSITE-ProRule" id="PRU00335"/>
    </source>
</evidence>
<sequence>MGSNSFFTTKDRIIESAVQLFNQKGFSGTSVREIAKAANVNVAHISYYFNGKGGLMEHLVSRFYEGYLRILEKGYERLHGTTAKDCLLQLIFDILSYQHEHRQLTRFVYREVTIDSTLIREVMSTYLTKEKYILHLIIEKGKENREFSHFPLSHFMIQLKSLLTMPYLQPQYISEVLYLQPHEPYFYRAYYQEVKTWIISLFDRKQEQIAAI</sequence>
<reference evidence="5" key="2">
    <citation type="submission" date="2015-10" db="EMBL/GenBank/DDBJ databases">
        <authorList>
            <person name="Gilbert D.G."/>
        </authorList>
    </citation>
    <scope>NUCLEOTIDE SEQUENCE</scope>
    <source>
        <strain evidence="5">GO-13</strain>
    </source>
</reference>
<dbReference type="AlphaFoldDB" id="A0A0J6F1N5"/>
<reference evidence="5 7" key="1">
    <citation type="journal article" date="2015" name="Int. J. Syst. Evol. Microbiol.">
        <title>Bacillus glycinifermentans sp. nov., isolated from fermented soybean paste.</title>
        <authorList>
            <person name="Kim S.J."/>
            <person name="Dunlap C.A."/>
            <person name="Kwon S.W."/>
            <person name="Rooney A.P."/>
        </authorList>
    </citation>
    <scope>NUCLEOTIDE SEQUENCE [LARGE SCALE GENOMIC DNA]</scope>
    <source>
        <strain evidence="5 7">GO-13</strain>
    </source>
</reference>
<dbReference type="InterPro" id="IPR009057">
    <property type="entry name" value="Homeodomain-like_sf"/>
</dbReference>
<dbReference type="EMBL" id="JARRTL010000010">
    <property type="protein sequence ID" value="MEC0485620.1"/>
    <property type="molecule type" value="Genomic_DNA"/>
</dbReference>
<dbReference type="Proteomes" id="UP001341297">
    <property type="component" value="Unassembled WGS sequence"/>
</dbReference>
<comment type="caution">
    <text evidence="5">The sequence shown here is derived from an EMBL/GenBank/DDBJ whole genome shotgun (WGS) entry which is preliminary data.</text>
</comment>
<dbReference type="PROSITE" id="PS01081">
    <property type="entry name" value="HTH_TETR_1"/>
    <property type="match status" value="1"/>
</dbReference>
<accession>A0A0J6F1N5</accession>